<reference evidence="2 3" key="1">
    <citation type="journal article" date="2002" name="Nature">
        <title>Genome sequence and comparative analysis of the model rodent malaria parasite Plasmodium yoelii yoelii.</title>
        <authorList>
            <person name="Carlton J.M."/>
            <person name="Angiuoli S.V."/>
            <person name="Suh B.B."/>
            <person name="Kooij T.W."/>
            <person name="Pertea M."/>
            <person name="Silva J.C."/>
            <person name="Ermolaeva M.D."/>
            <person name="Allen J.E."/>
            <person name="Selengut J.D."/>
            <person name="Koo H.L."/>
            <person name="Peterson J.D."/>
            <person name="Pop M."/>
            <person name="Kosack D.S."/>
            <person name="Shumway M.F."/>
            <person name="Bidwell S.L."/>
            <person name="Shallom S.J."/>
            <person name="van Aken S.E."/>
            <person name="Riedmuller S.B."/>
            <person name="Feldblyum T.V."/>
            <person name="Cho J.K."/>
            <person name="Quackenbush J."/>
            <person name="Sedegah M."/>
            <person name="Shoaibi A."/>
            <person name="Cummings L.M."/>
            <person name="Florens L."/>
            <person name="Yates J.R."/>
            <person name="Raine J.D."/>
            <person name="Sinden R.E."/>
            <person name="Harris M.A."/>
            <person name="Cunningham D.A."/>
            <person name="Preiser P.R."/>
            <person name="Bergman L.W."/>
            <person name="Vaidya A.B."/>
            <person name="van Lin L.H."/>
            <person name="Janse C.J."/>
            <person name="Waters A.P."/>
            <person name="Smith H.O."/>
            <person name="White O.R."/>
            <person name="Salzberg S.L."/>
            <person name="Venter J.C."/>
            <person name="Fraser C.M."/>
            <person name="Hoffman S.L."/>
            <person name="Gardner M.J."/>
            <person name="Carucci D.J."/>
        </authorList>
    </citation>
    <scope>NUCLEOTIDE SEQUENCE [LARGE SCALE GENOMIC DNA]</scope>
    <source>
        <strain evidence="2 3">17XNL</strain>
    </source>
</reference>
<dbReference type="KEGG" id="pyo:PY17X_0801200"/>
<feature type="transmembrane region" description="Helical" evidence="1">
    <location>
        <begin position="68"/>
        <end position="92"/>
    </location>
</feature>
<dbReference type="InterPro" id="IPR006477">
    <property type="entry name" value="Yir_bir_cir"/>
</dbReference>
<dbReference type="PaxDb" id="73239-Q7RT15"/>
<keyword evidence="1" id="KW-0472">Membrane</keyword>
<dbReference type="InParanoid" id="Q7RT15"/>
<accession>Q7RT15</accession>
<keyword evidence="1" id="KW-1133">Transmembrane helix</keyword>
<comment type="caution">
    <text evidence="2">The sequence shown here is derived from an EMBL/GenBank/DDBJ whole genome shotgun (WGS) entry which is preliminary data.</text>
</comment>
<sequence length="108" mass="11986">MFVNKYTELNTGYNTEGTAYSQILSILLTDYDNLKNKRSNIPSIPEITPKIYAQISEVTLSSSSIGNILFIVLSIFGAIAILLGVSYTFLCCGSHIGVRAKYYIVFIF</sequence>
<protein>
    <submittedName>
        <fullName evidence="2">Yir3 protein</fullName>
    </submittedName>
</protein>
<gene>
    <name evidence="2" type="ORF">PY00186</name>
</gene>
<keyword evidence="1" id="KW-0812">Transmembrane</keyword>
<evidence type="ECO:0000313" key="3">
    <source>
        <dbReference type="Proteomes" id="UP000008553"/>
    </source>
</evidence>
<dbReference type="Proteomes" id="UP000008553">
    <property type="component" value="Unassembled WGS sequence"/>
</dbReference>
<dbReference type="AlphaFoldDB" id="Q7RT15"/>
<organism evidence="2 3">
    <name type="scientific">Plasmodium yoelii yoelii</name>
    <dbReference type="NCBI Taxonomy" id="73239"/>
    <lineage>
        <taxon>Eukaryota</taxon>
        <taxon>Sar</taxon>
        <taxon>Alveolata</taxon>
        <taxon>Apicomplexa</taxon>
        <taxon>Aconoidasida</taxon>
        <taxon>Haemosporida</taxon>
        <taxon>Plasmodiidae</taxon>
        <taxon>Plasmodium</taxon>
        <taxon>Plasmodium (Vinckeia)</taxon>
    </lineage>
</organism>
<evidence type="ECO:0000256" key="1">
    <source>
        <dbReference type="SAM" id="Phobius"/>
    </source>
</evidence>
<dbReference type="Pfam" id="PF06022">
    <property type="entry name" value="Cir_Bir_Yir"/>
    <property type="match status" value="1"/>
</dbReference>
<dbReference type="EMBL" id="AABL01000050">
    <property type="protein sequence ID" value="EAA21263.1"/>
    <property type="molecule type" value="Genomic_DNA"/>
</dbReference>
<proteinExistence type="predicted"/>
<name>Q7RT15_PLAYO</name>
<keyword evidence="3" id="KW-1185">Reference proteome</keyword>
<evidence type="ECO:0000313" key="2">
    <source>
        <dbReference type="EMBL" id="EAA21263.1"/>
    </source>
</evidence>